<reference evidence="2 3" key="1">
    <citation type="submission" date="2024-01" db="EMBL/GenBank/DDBJ databases">
        <title>The complete chloroplast genome sequence of Lithospermum erythrorhizon: insights into the phylogenetic relationship among Boraginaceae species and the maternal lineages of purple gromwells.</title>
        <authorList>
            <person name="Okada T."/>
            <person name="Watanabe K."/>
        </authorList>
    </citation>
    <scope>NUCLEOTIDE SEQUENCE [LARGE SCALE GENOMIC DNA]</scope>
</reference>
<name>A0AAV3PY04_LITER</name>
<gene>
    <name evidence="2" type="ORF">LIER_13726</name>
</gene>
<evidence type="ECO:0000313" key="2">
    <source>
        <dbReference type="EMBL" id="GAA0156173.1"/>
    </source>
</evidence>
<accession>A0AAV3PY04</accession>
<comment type="caution">
    <text evidence="2">The sequence shown here is derived from an EMBL/GenBank/DDBJ whole genome shotgun (WGS) entry which is preliminary data.</text>
</comment>
<proteinExistence type="predicted"/>
<dbReference type="Proteomes" id="UP001454036">
    <property type="component" value="Unassembled WGS sequence"/>
</dbReference>
<protein>
    <submittedName>
        <fullName evidence="2">Uncharacterized protein</fullName>
    </submittedName>
</protein>
<dbReference type="AlphaFoldDB" id="A0AAV3PY04"/>
<keyword evidence="3" id="KW-1185">Reference proteome</keyword>
<evidence type="ECO:0000313" key="3">
    <source>
        <dbReference type="Proteomes" id="UP001454036"/>
    </source>
</evidence>
<feature type="compositionally biased region" description="Basic and acidic residues" evidence="1">
    <location>
        <begin position="111"/>
        <end position="124"/>
    </location>
</feature>
<organism evidence="2 3">
    <name type="scientific">Lithospermum erythrorhizon</name>
    <name type="common">Purple gromwell</name>
    <name type="synonym">Lithospermum officinale var. erythrorhizon</name>
    <dbReference type="NCBI Taxonomy" id="34254"/>
    <lineage>
        <taxon>Eukaryota</taxon>
        <taxon>Viridiplantae</taxon>
        <taxon>Streptophyta</taxon>
        <taxon>Embryophyta</taxon>
        <taxon>Tracheophyta</taxon>
        <taxon>Spermatophyta</taxon>
        <taxon>Magnoliopsida</taxon>
        <taxon>eudicotyledons</taxon>
        <taxon>Gunneridae</taxon>
        <taxon>Pentapetalae</taxon>
        <taxon>asterids</taxon>
        <taxon>lamiids</taxon>
        <taxon>Boraginales</taxon>
        <taxon>Boraginaceae</taxon>
        <taxon>Boraginoideae</taxon>
        <taxon>Lithospermeae</taxon>
        <taxon>Lithospermum</taxon>
    </lineage>
</organism>
<feature type="region of interest" description="Disordered" evidence="1">
    <location>
        <begin position="98"/>
        <end position="124"/>
    </location>
</feature>
<evidence type="ECO:0000256" key="1">
    <source>
        <dbReference type="SAM" id="MobiDB-lite"/>
    </source>
</evidence>
<sequence>MRTIDNIRQGVEITVTMGSWELVETGLWCDLGIDKVLTTKSRSLTAGTRVRIPLPKSPLEWLDNAHRSSSLRPAQQPSQLALLRTVVRQVRLHQGVPQQGCPIAPCHHQAKKNEADPPRTRRQS</sequence>
<dbReference type="EMBL" id="BAABME010002801">
    <property type="protein sequence ID" value="GAA0156173.1"/>
    <property type="molecule type" value="Genomic_DNA"/>
</dbReference>